<dbReference type="AlphaFoldDB" id="A0A8B8BXI0"/>
<proteinExistence type="predicted"/>
<sequence>MIPLVRRKVDSAIEGAVQKVLGQRGKGMLSNIMKIGAKGMAPLMKRQLQKGAKQLAGAGAQQAIQSAAQAGADILKGKTAKQALQQRTSQAVKRTYDQMAGPILAESGGNLEGGNDISTPVNNIIHSLFSEIDLSLNGKVITPGTDTYPYKAYLEKLLSYEHNTLNTQMKACTLWYKDTTGGMDDVAMADAVAQARDFAVNNDKININVPLPQPKYPDGSKNEGLRKRHAVVHGSNTIILLDRLHLDLFQQDKFIPNGVDIRLRFNRTKPNFYMMTAAGSTGKVVIQNMLLRVEVKTFTIAAGTQSQIEDHLFQGQMPKRIVVGLVDNTAFNGEPTKNPYNFQHCHVKELEASINGETIMSRPFEPDFDENMYLRSYLSLYQGLGKLGEDWAPDVTLGECKNGYTLWCIDFTKDQEAQLDKFHIIKTGNLRIELQFAQHTTDTLNCVVYAEFDNLLEINKQREVSIDF</sequence>
<dbReference type="GeneID" id="111113561"/>
<dbReference type="RefSeq" id="XP_022307561.1">
    <property type="nucleotide sequence ID" value="XM_022451853.1"/>
</dbReference>
<name>A0A8B8BXI0_CRAVI</name>
<evidence type="ECO:0000313" key="1">
    <source>
        <dbReference type="Proteomes" id="UP000694844"/>
    </source>
</evidence>
<dbReference type="KEGG" id="cvn:111113561"/>
<dbReference type="OrthoDB" id="5979489at2759"/>
<protein>
    <submittedName>
        <fullName evidence="2">Uncharacterized protein F54H12.2-like</fullName>
    </submittedName>
</protein>
<dbReference type="Proteomes" id="UP000694844">
    <property type="component" value="Chromosome 9"/>
</dbReference>
<organism evidence="1 2">
    <name type="scientific">Crassostrea virginica</name>
    <name type="common">Eastern oyster</name>
    <dbReference type="NCBI Taxonomy" id="6565"/>
    <lineage>
        <taxon>Eukaryota</taxon>
        <taxon>Metazoa</taxon>
        <taxon>Spiralia</taxon>
        <taxon>Lophotrochozoa</taxon>
        <taxon>Mollusca</taxon>
        <taxon>Bivalvia</taxon>
        <taxon>Autobranchia</taxon>
        <taxon>Pteriomorphia</taxon>
        <taxon>Ostreida</taxon>
        <taxon>Ostreoidea</taxon>
        <taxon>Ostreidae</taxon>
        <taxon>Crassostrea</taxon>
    </lineage>
</organism>
<gene>
    <name evidence="2" type="primary">LOC111113561</name>
</gene>
<keyword evidence="1" id="KW-1185">Reference proteome</keyword>
<reference evidence="2" key="1">
    <citation type="submission" date="2025-08" db="UniProtKB">
        <authorList>
            <consortium name="RefSeq"/>
        </authorList>
    </citation>
    <scope>IDENTIFICATION</scope>
    <source>
        <tissue evidence="2">Whole sample</tissue>
    </source>
</reference>
<accession>A0A8B8BXI0</accession>
<evidence type="ECO:0000313" key="2">
    <source>
        <dbReference type="RefSeq" id="XP_022307561.1"/>
    </source>
</evidence>